<dbReference type="OrthoDB" id="10252171at2759"/>
<dbReference type="SUPFAM" id="SSF51206">
    <property type="entry name" value="cAMP-binding domain-like"/>
    <property type="match status" value="1"/>
</dbReference>
<dbReference type="GO" id="GO:0004862">
    <property type="term" value="F:cAMP-dependent protein kinase inhibitor activity"/>
    <property type="evidence" value="ECO:0007669"/>
    <property type="project" value="TreeGrafter"/>
</dbReference>
<sequence>MEELVQELQLQLEKQCALNKELQSQNQDLVTRLEEKERFLTALQSRFDQLDNHPERSSNESEPEVRKSRAAVIAPEPLPVDLEITEARVKKTISETSLIVKAIQKNDFLSRIDDEQITMMVELLVSTDRSPGEVVITEGSEGDSMYIVADGELRVTQGGQDLRTLTSGDVFGELAILYNCKRTASVQDCHGGAAARSPPDQEPSLPSCPGKPADPPAMPTYLGEPPSATAPTPCPEAQQEAIVAPPSCPGESPGPAALLSWSDSVQEA</sequence>
<feature type="region of interest" description="Disordered" evidence="5">
    <location>
        <begin position="190"/>
        <end position="268"/>
    </location>
</feature>
<evidence type="ECO:0000313" key="8">
    <source>
        <dbReference type="Proteomes" id="UP001152803"/>
    </source>
</evidence>
<dbReference type="Gene3D" id="2.60.120.10">
    <property type="entry name" value="Jelly Rolls"/>
    <property type="match status" value="1"/>
</dbReference>
<dbReference type="PANTHER" id="PTHR11635">
    <property type="entry name" value="CAMP-DEPENDENT PROTEIN KINASE REGULATORY CHAIN"/>
    <property type="match status" value="1"/>
</dbReference>
<dbReference type="GO" id="GO:0005952">
    <property type="term" value="C:cAMP-dependent protein kinase complex"/>
    <property type="evidence" value="ECO:0007669"/>
    <property type="project" value="InterPro"/>
</dbReference>
<keyword evidence="2" id="KW-0116">cAMP-binding</keyword>
<dbReference type="GO" id="GO:0034236">
    <property type="term" value="F:protein kinase A catalytic subunit binding"/>
    <property type="evidence" value="ECO:0007669"/>
    <property type="project" value="TreeGrafter"/>
</dbReference>
<dbReference type="CDD" id="cd00038">
    <property type="entry name" value="CAP_ED"/>
    <property type="match status" value="1"/>
</dbReference>
<accession>A0A9Q1DLS0</accession>
<dbReference type="InterPro" id="IPR000595">
    <property type="entry name" value="cNMP-bd_dom"/>
</dbReference>
<evidence type="ECO:0000256" key="5">
    <source>
        <dbReference type="SAM" id="MobiDB-lite"/>
    </source>
</evidence>
<protein>
    <recommendedName>
        <fullName evidence="6">Cyclic nucleotide-binding domain-containing protein</fullName>
    </recommendedName>
</protein>
<evidence type="ECO:0000256" key="3">
    <source>
        <dbReference type="ARBA" id="ARBA00023149"/>
    </source>
</evidence>
<gene>
    <name evidence="7" type="ORF">COCON_G00093910</name>
</gene>
<evidence type="ECO:0000313" key="7">
    <source>
        <dbReference type="EMBL" id="KAJ8274766.1"/>
    </source>
</evidence>
<dbReference type="Proteomes" id="UP001152803">
    <property type="component" value="Unassembled WGS sequence"/>
</dbReference>
<feature type="coiled-coil region" evidence="4">
    <location>
        <begin position="5"/>
        <end position="39"/>
    </location>
</feature>
<dbReference type="InterPro" id="IPR018490">
    <property type="entry name" value="cNMP-bd_dom_sf"/>
</dbReference>
<dbReference type="Pfam" id="PF00027">
    <property type="entry name" value="cNMP_binding"/>
    <property type="match status" value="1"/>
</dbReference>
<dbReference type="SMART" id="SM00100">
    <property type="entry name" value="cNMP"/>
    <property type="match status" value="1"/>
</dbReference>
<feature type="domain" description="Cyclic nucleotide-binding" evidence="6">
    <location>
        <begin position="108"/>
        <end position="186"/>
    </location>
</feature>
<dbReference type="GO" id="GO:0030552">
    <property type="term" value="F:cAMP binding"/>
    <property type="evidence" value="ECO:0007669"/>
    <property type="project" value="UniProtKB-KW"/>
</dbReference>
<keyword evidence="2" id="KW-0547">Nucleotide-binding</keyword>
<keyword evidence="4" id="KW-0175">Coiled coil</keyword>
<evidence type="ECO:0000256" key="2">
    <source>
        <dbReference type="ARBA" id="ARBA00022566"/>
    </source>
</evidence>
<comment type="similarity">
    <text evidence="1">Belongs to the cAMP-dependent kinase regulatory chain family.</text>
</comment>
<feature type="region of interest" description="Disordered" evidence="5">
    <location>
        <begin position="45"/>
        <end position="69"/>
    </location>
</feature>
<dbReference type="PRINTS" id="PR00103">
    <property type="entry name" value="CAMPKINASE"/>
</dbReference>
<dbReference type="GO" id="GO:0005829">
    <property type="term" value="C:cytosol"/>
    <property type="evidence" value="ECO:0007669"/>
    <property type="project" value="TreeGrafter"/>
</dbReference>
<dbReference type="AlphaFoldDB" id="A0A9Q1DLS0"/>
<reference evidence="7" key="1">
    <citation type="journal article" date="2023" name="Science">
        <title>Genome structures resolve the early diversification of teleost fishes.</title>
        <authorList>
            <person name="Parey E."/>
            <person name="Louis A."/>
            <person name="Montfort J."/>
            <person name="Bouchez O."/>
            <person name="Roques C."/>
            <person name="Iampietro C."/>
            <person name="Lluch J."/>
            <person name="Castinel A."/>
            <person name="Donnadieu C."/>
            <person name="Desvignes T."/>
            <person name="Floi Bucao C."/>
            <person name="Jouanno E."/>
            <person name="Wen M."/>
            <person name="Mejri S."/>
            <person name="Dirks R."/>
            <person name="Jansen H."/>
            <person name="Henkel C."/>
            <person name="Chen W.J."/>
            <person name="Zahm M."/>
            <person name="Cabau C."/>
            <person name="Klopp C."/>
            <person name="Thompson A.W."/>
            <person name="Robinson-Rechavi M."/>
            <person name="Braasch I."/>
            <person name="Lecointre G."/>
            <person name="Bobe J."/>
            <person name="Postlethwait J.H."/>
            <person name="Berthelot C."/>
            <person name="Roest Crollius H."/>
            <person name="Guiguen Y."/>
        </authorList>
    </citation>
    <scope>NUCLEOTIDE SEQUENCE</scope>
    <source>
        <strain evidence="7">Concon-B</strain>
    </source>
</reference>
<keyword evidence="3" id="KW-0114">cAMP</keyword>
<evidence type="ECO:0000259" key="6">
    <source>
        <dbReference type="PROSITE" id="PS50042"/>
    </source>
</evidence>
<dbReference type="InterPro" id="IPR014710">
    <property type="entry name" value="RmlC-like_jellyroll"/>
</dbReference>
<dbReference type="InterPro" id="IPR050503">
    <property type="entry name" value="cAMP-dep_PK_reg_su-like"/>
</dbReference>
<evidence type="ECO:0000256" key="1">
    <source>
        <dbReference type="ARBA" id="ARBA00005753"/>
    </source>
</evidence>
<dbReference type="PANTHER" id="PTHR11635:SF152">
    <property type="entry name" value="CAMP-DEPENDENT PROTEIN KINASE TYPE I REGULATORY SUBUNIT-RELATED"/>
    <property type="match status" value="1"/>
</dbReference>
<dbReference type="EMBL" id="JAFJMO010000006">
    <property type="protein sequence ID" value="KAJ8274766.1"/>
    <property type="molecule type" value="Genomic_DNA"/>
</dbReference>
<keyword evidence="8" id="KW-1185">Reference proteome</keyword>
<dbReference type="PROSITE" id="PS50042">
    <property type="entry name" value="CNMP_BINDING_3"/>
    <property type="match status" value="1"/>
</dbReference>
<evidence type="ECO:0000256" key="4">
    <source>
        <dbReference type="SAM" id="Coils"/>
    </source>
</evidence>
<name>A0A9Q1DLS0_CONCO</name>
<feature type="compositionally biased region" description="Basic and acidic residues" evidence="5">
    <location>
        <begin position="48"/>
        <end position="67"/>
    </location>
</feature>
<proteinExistence type="inferred from homology"/>
<organism evidence="7 8">
    <name type="scientific">Conger conger</name>
    <name type="common">Conger eel</name>
    <name type="synonym">Muraena conger</name>
    <dbReference type="NCBI Taxonomy" id="82655"/>
    <lineage>
        <taxon>Eukaryota</taxon>
        <taxon>Metazoa</taxon>
        <taxon>Chordata</taxon>
        <taxon>Craniata</taxon>
        <taxon>Vertebrata</taxon>
        <taxon>Euteleostomi</taxon>
        <taxon>Actinopterygii</taxon>
        <taxon>Neopterygii</taxon>
        <taxon>Teleostei</taxon>
        <taxon>Anguilliformes</taxon>
        <taxon>Congridae</taxon>
        <taxon>Conger</taxon>
    </lineage>
</organism>
<comment type="caution">
    <text evidence="7">The sequence shown here is derived from an EMBL/GenBank/DDBJ whole genome shotgun (WGS) entry which is preliminary data.</text>
</comment>